<dbReference type="WBParaSite" id="PEQ_0000909801-mRNA-1">
    <property type="protein sequence ID" value="PEQ_0000909801-mRNA-1"/>
    <property type="gene ID" value="PEQ_0000909801"/>
</dbReference>
<dbReference type="AlphaFoldDB" id="A0A914RS12"/>
<proteinExistence type="predicted"/>
<evidence type="ECO:0000313" key="1">
    <source>
        <dbReference type="Proteomes" id="UP000887564"/>
    </source>
</evidence>
<keyword evidence="1" id="KW-1185">Reference proteome</keyword>
<evidence type="ECO:0000313" key="2">
    <source>
        <dbReference type="WBParaSite" id="PEQ_0000909801-mRNA-1"/>
    </source>
</evidence>
<organism evidence="1 2">
    <name type="scientific">Parascaris equorum</name>
    <name type="common">Equine roundworm</name>
    <dbReference type="NCBI Taxonomy" id="6256"/>
    <lineage>
        <taxon>Eukaryota</taxon>
        <taxon>Metazoa</taxon>
        <taxon>Ecdysozoa</taxon>
        <taxon>Nematoda</taxon>
        <taxon>Chromadorea</taxon>
        <taxon>Rhabditida</taxon>
        <taxon>Spirurina</taxon>
        <taxon>Ascaridomorpha</taxon>
        <taxon>Ascaridoidea</taxon>
        <taxon>Ascarididae</taxon>
        <taxon>Parascaris</taxon>
    </lineage>
</organism>
<name>A0A914RS12_PAREQ</name>
<reference evidence="2" key="1">
    <citation type="submission" date="2022-11" db="UniProtKB">
        <authorList>
            <consortium name="WormBaseParasite"/>
        </authorList>
    </citation>
    <scope>IDENTIFICATION</scope>
</reference>
<accession>A0A914RS12</accession>
<sequence length="62" mass="7203">MIYEYSTPLKDGEICRDSVARKKQFRDTDEWKKKKSRLLTKVKAMGRLNLALAATRTPVSQM</sequence>
<protein>
    <submittedName>
        <fullName evidence="2">Uncharacterized protein</fullName>
    </submittedName>
</protein>
<dbReference type="Proteomes" id="UP000887564">
    <property type="component" value="Unplaced"/>
</dbReference>